<organism evidence="2 3">
    <name type="scientific">Liparis tanakae</name>
    <name type="common">Tanaka's snailfish</name>
    <dbReference type="NCBI Taxonomy" id="230148"/>
    <lineage>
        <taxon>Eukaryota</taxon>
        <taxon>Metazoa</taxon>
        <taxon>Chordata</taxon>
        <taxon>Craniata</taxon>
        <taxon>Vertebrata</taxon>
        <taxon>Euteleostomi</taxon>
        <taxon>Actinopterygii</taxon>
        <taxon>Neopterygii</taxon>
        <taxon>Teleostei</taxon>
        <taxon>Neoteleostei</taxon>
        <taxon>Acanthomorphata</taxon>
        <taxon>Eupercaria</taxon>
        <taxon>Perciformes</taxon>
        <taxon>Cottioidei</taxon>
        <taxon>Cottales</taxon>
        <taxon>Liparidae</taxon>
        <taxon>Liparis</taxon>
    </lineage>
</organism>
<comment type="caution">
    <text evidence="2">The sequence shown here is derived from an EMBL/GenBank/DDBJ whole genome shotgun (WGS) entry which is preliminary data.</text>
</comment>
<dbReference type="AlphaFoldDB" id="A0A4Z2GB49"/>
<evidence type="ECO:0000313" key="2">
    <source>
        <dbReference type="EMBL" id="TNN50275.1"/>
    </source>
</evidence>
<reference evidence="2 3" key="1">
    <citation type="submission" date="2019-03" db="EMBL/GenBank/DDBJ databases">
        <title>First draft genome of Liparis tanakae, snailfish: a comprehensive survey of snailfish specific genes.</title>
        <authorList>
            <person name="Kim W."/>
            <person name="Song I."/>
            <person name="Jeong J.-H."/>
            <person name="Kim D."/>
            <person name="Kim S."/>
            <person name="Ryu S."/>
            <person name="Song J.Y."/>
            <person name="Lee S.K."/>
        </authorList>
    </citation>
    <scope>NUCLEOTIDE SEQUENCE [LARGE SCALE GENOMIC DNA]</scope>
    <source>
        <tissue evidence="2">Muscle</tissue>
    </source>
</reference>
<dbReference type="EMBL" id="SRLO01000624">
    <property type="protein sequence ID" value="TNN50275.1"/>
    <property type="molecule type" value="Genomic_DNA"/>
</dbReference>
<feature type="region of interest" description="Disordered" evidence="1">
    <location>
        <begin position="1"/>
        <end position="83"/>
    </location>
</feature>
<feature type="region of interest" description="Disordered" evidence="1">
    <location>
        <begin position="242"/>
        <end position="336"/>
    </location>
</feature>
<proteinExistence type="predicted"/>
<sequence>MKVARNQSCRSHGSSVKGSTVAPGTATLAPPILGRAPSKGKRFRSNSLSLSPAQQRRETSFFRTPPISRGKHKISTNLMDGSRGNGHVYKHLQEDEPTDVESIMRCDSAGGKVGALFGKTALPRLAARKGWAEVPCTRLDKGTACLLPTSLRTQSVPIIPSLQSRDHENVDAGERNQGALLKCHPVGKTEMPSGGSSLAPGGVNPPSDVALTPWSEKNPGSAQTPCSFEITVELAQELKQKSFSIPGKKSGSRSGGTDTPEGGAARESEGNRVQHSARVLHTVGGTRGPKAAGQREARGRCHGQASLLSGGANFSSAGNGPSCRGSGTAYAGPSAS</sequence>
<accession>A0A4Z2GB49</accession>
<protein>
    <submittedName>
        <fullName evidence="2">Uncharacterized protein</fullName>
    </submittedName>
</protein>
<feature type="compositionally biased region" description="Polar residues" evidence="1">
    <location>
        <begin position="1"/>
        <end position="18"/>
    </location>
</feature>
<feature type="compositionally biased region" description="Low complexity" evidence="1">
    <location>
        <begin position="305"/>
        <end position="320"/>
    </location>
</feature>
<gene>
    <name evidence="2" type="ORF">EYF80_039500</name>
</gene>
<name>A0A4Z2GB49_9TELE</name>
<evidence type="ECO:0000313" key="3">
    <source>
        <dbReference type="Proteomes" id="UP000314294"/>
    </source>
</evidence>
<feature type="region of interest" description="Disordered" evidence="1">
    <location>
        <begin position="188"/>
        <end position="224"/>
    </location>
</feature>
<evidence type="ECO:0000256" key="1">
    <source>
        <dbReference type="SAM" id="MobiDB-lite"/>
    </source>
</evidence>
<dbReference type="OrthoDB" id="9939684at2759"/>
<feature type="compositionally biased region" description="Polar residues" evidence="1">
    <location>
        <begin position="45"/>
        <end position="54"/>
    </location>
</feature>
<keyword evidence="3" id="KW-1185">Reference proteome</keyword>
<dbReference type="Proteomes" id="UP000314294">
    <property type="component" value="Unassembled WGS sequence"/>
</dbReference>